<sequence length="422" mass="44873">MRTLVLVVFAAVCVGLFAYLWVNSGGRIPGVSEEGYTVTTEFSGVSNLVDDSDVTIAGVTVGSVRTVEAVGRRARVVLELDEYAPLHEGATVRVRKKTLIEETYLEVTDGSGPAIPDGGRLPDVAAKEAVEFDDVLSSLDAPTRDALASTLRSLGRGTKNTDDAISRTLQGIGDLGREGHDATSALSAQSKDLRKLTGNTTTLLAALDTQQGQIARLVEDTDKLLSVTASSDNEIRSVMRRLPGLMGTAEEAGGALKQLSGALAPVARPVRAAAPQMNAALVELPAVAADLRGLLPSLDDVLGKAPRTLRRVPAVADHAQRFLPTVNIALSDLNPMLSYLVPYGRDVAAFFTNIGQVTGYSDANGRFIRLMMVYNEQSVQGKPLSTEMGPLKKNNPYPKPGQAEDPAPFNGEYPRVKSDPPR</sequence>
<dbReference type="EMBL" id="JBHSXX010000001">
    <property type="protein sequence ID" value="MFC6866426.1"/>
    <property type="molecule type" value="Genomic_DNA"/>
</dbReference>
<dbReference type="InterPro" id="IPR003399">
    <property type="entry name" value="Mce/MlaD"/>
</dbReference>
<dbReference type="PANTHER" id="PTHR33371">
    <property type="entry name" value="INTERMEMBRANE PHOSPHOLIPID TRANSPORT SYSTEM BINDING PROTEIN MLAD-RELATED"/>
    <property type="match status" value="1"/>
</dbReference>
<gene>
    <name evidence="3" type="ORF">ACFQGD_04645</name>
</gene>
<dbReference type="RefSeq" id="WP_345402064.1">
    <property type="nucleotide sequence ID" value="NZ_BAABLA010000108.1"/>
</dbReference>
<feature type="domain" description="Mce/MlaD" evidence="2">
    <location>
        <begin position="35"/>
        <end position="110"/>
    </location>
</feature>
<dbReference type="Pfam" id="PF02470">
    <property type="entry name" value="MlaD"/>
    <property type="match status" value="1"/>
</dbReference>
<evidence type="ECO:0000313" key="3">
    <source>
        <dbReference type="EMBL" id="MFC6866426.1"/>
    </source>
</evidence>
<name>A0ABW2BTT2_9PSEU</name>
<reference evidence="4" key="1">
    <citation type="journal article" date="2019" name="Int. J. Syst. Evol. Microbiol.">
        <title>The Global Catalogue of Microorganisms (GCM) 10K type strain sequencing project: providing services to taxonomists for standard genome sequencing and annotation.</title>
        <authorList>
            <consortium name="The Broad Institute Genomics Platform"/>
            <consortium name="The Broad Institute Genome Sequencing Center for Infectious Disease"/>
            <person name="Wu L."/>
            <person name="Ma J."/>
        </authorList>
    </citation>
    <scope>NUCLEOTIDE SEQUENCE [LARGE SCALE GENOMIC DNA]</scope>
    <source>
        <strain evidence="4">KCTC 32255</strain>
    </source>
</reference>
<protein>
    <submittedName>
        <fullName evidence="3">MlaD family protein</fullName>
    </submittedName>
</protein>
<proteinExistence type="predicted"/>
<organism evidence="3 4">
    <name type="scientific">Haloechinothrix salitolerans</name>
    <dbReference type="NCBI Taxonomy" id="926830"/>
    <lineage>
        <taxon>Bacteria</taxon>
        <taxon>Bacillati</taxon>
        <taxon>Actinomycetota</taxon>
        <taxon>Actinomycetes</taxon>
        <taxon>Pseudonocardiales</taxon>
        <taxon>Pseudonocardiaceae</taxon>
        <taxon>Haloechinothrix</taxon>
    </lineage>
</organism>
<accession>A0ABW2BTT2</accession>
<dbReference type="InterPro" id="IPR052336">
    <property type="entry name" value="MlaD_Phospholipid_Transporter"/>
</dbReference>
<comment type="caution">
    <text evidence="3">The sequence shown here is derived from an EMBL/GenBank/DDBJ whole genome shotgun (WGS) entry which is preliminary data.</text>
</comment>
<dbReference type="Proteomes" id="UP001596337">
    <property type="component" value="Unassembled WGS sequence"/>
</dbReference>
<evidence type="ECO:0000259" key="2">
    <source>
        <dbReference type="Pfam" id="PF02470"/>
    </source>
</evidence>
<keyword evidence="4" id="KW-1185">Reference proteome</keyword>
<evidence type="ECO:0000256" key="1">
    <source>
        <dbReference type="SAM" id="MobiDB-lite"/>
    </source>
</evidence>
<feature type="region of interest" description="Disordered" evidence="1">
    <location>
        <begin position="382"/>
        <end position="422"/>
    </location>
</feature>
<dbReference type="PANTHER" id="PTHR33371:SF4">
    <property type="entry name" value="INTERMEMBRANE PHOSPHOLIPID TRANSPORT SYSTEM BINDING PROTEIN MLAD"/>
    <property type="match status" value="1"/>
</dbReference>
<evidence type="ECO:0000313" key="4">
    <source>
        <dbReference type="Proteomes" id="UP001596337"/>
    </source>
</evidence>